<evidence type="ECO:0000256" key="2">
    <source>
        <dbReference type="ARBA" id="ARBA00022771"/>
    </source>
</evidence>
<evidence type="ECO:0000256" key="4">
    <source>
        <dbReference type="PROSITE-ProRule" id="PRU00134"/>
    </source>
</evidence>
<dbReference type="InParanoid" id="A0A166A3A6"/>
<evidence type="ECO:0000256" key="1">
    <source>
        <dbReference type="ARBA" id="ARBA00022723"/>
    </source>
</evidence>
<name>A0A166A3A6_EXIGL</name>
<dbReference type="Gene3D" id="6.10.140.2220">
    <property type="match status" value="1"/>
</dbReference>
<dbReference type="PROSITE" id="PS01360">
    <property type="entry name" value="ZF_MYND_1"/>
    <property type="match status" value="1"/>
</dbReference>
<dbReference type="AlphaFoldDB" id="A0A166A3A6"/>
<proteinExistence type="predicted"/>
<evidence type="ECO:0000256" key="3">
    <source>
        <dbReference type="ARBA" id="ARBA00022833"/>
    </source>
</evidence>
<dbReference type="EMBL" id="KV426107">
    <property type="protein sequence ID" value="KZV88139.1"/>
    <property type="molecule type" value="Genomic_DNA"/>
</dbReference>
<dbReference type="Proteomes" id="UP000077266">
    <property type="component" value="Unassembled WGS sequence"/>
</dbReference>
<evidence type="ECO:0000259" key="5">
    <source>
        <dbReference type="PROSITE" id="PS50865"/>
    </source>
</evidence>
<reference evidence="6 7" key="1">
    <citation type="journal article" date="2016" name="Mol. Biol. Evol.">
        <title>Comparative Genomics of Early-Diverging Mushroom-Forming Fungi Provides Insights into the Origins of Lignocellulose Decay Capabilities.</title>
        <authorList>
            <person name="Nagy L.G."/>
            <person name="Riley R."/>
            <person name="Tritt A."/>
            <person name="Adam C."/>
            <person name="Daum C."/>
            <person name="Floudas D."/>
            <person name="Sun H."/>
            <person name="Yadav J.S."/>
            <person name="Pangilinan J."/>
            <person name="Larsson K.H."/>
            <person name="Matsuura K."/>
            <person name="Barry K."/>
            <person name="Labutti K."/>
            <person name="Kuo R."/>
            <person name="Ohm R.A."/>
            <person name="Bhattacharya S.S."/>
            <person name="Shirouzu T."/>
            <person name="Yoshinaga Y."/>
            <person name="Martin F.M."/>
            <person name="Grigoriev I.V."/>
            <person name="Hibbett D.S."/>
        </authorList>
    </citation>
    <scope>NUCLEOTIDE SEQUENCE [LARGE SCALE GENOMIC DNA]</scope>
    <source>
        <strain evidence="6 7">HHB12029</strain>
    </source>
</reference>
<keyword evidence="1" id="KW-0479">Metal-binding</keyword>
<dbReference type="OrthoDB" id="432970at2759"/>
<keyword evidence="2 4" id="KW-0863">Zinc-finger</keyword>
<protein>
    <recommendedName>
        <fullName evidence="5">MYND-type domain-containing protein</fullName>
    </recommendedName>
</protein>
<dbReference type="Pfam" id="PF01753">
    <property type="entry name" value="zf-MYND"/>
    <property type="match status" value="1"/>
</dbReference>
<accession>A0A166A3A6</accession>
<feature type="domain" description="MYND-type" evidence="5">
    <location>
        <begin position="300"/>
        <end position="338"/>
    </location>
</feature>
<dbReference type="SUPFAM" id="SSF144232">
    <property type="entry name" value="HIT/MYND zinc finger-like"/>
    <property type="match status" value="1"/>
</dbReference>
<dbReference type="PROSITE" id="PS50865">
    <property type="entry name" value="ZF_MYND_2"/>
    <property type="match status" value="1"/>
</dbReference>
<organism evidence="6 7">
    <name type="scientific">Exidia glandulosa HHB12029</name>
    <dbReference type="NCBI Taxonomy" id="1314781"/>
    <lineage>
        <taxon>Eukaryota</taxon>
        <taxon>Fungi</taxon>
        <taxon>Dikarya</taxon>
        <taxon>Basidiomycota</taxon>
        <taxon>Agaricomycotina</taxon>
        <taxon>Agaricomycetes</taxon>
        <taxon>Auriculariales</taxon>
        <taxon>Exidiaceae</taxon>
        <taxon>Exidia</taxon>
    </lineage>
</organism>
<keyword evidence="3" id="KW-0862">Zinc</keyword>
<gene>
    <name evidence="6" type="ORF">EXIGLDRAFT_839483</name>
</gene>
<sequence>MSDALDLYDLALLLSYERFTLEPRFRHTKLVDMAVAASPFQTLQPEIAEWNDPDPLKRARRWGYVYRDFSTSSMLYMSKTPVRDLPSNMLLDPHPPYLQLPTAAEKETAFYQPRALYSARESVVLIRYLLDLFDASAEVRIRTPRGETLYARAQDLRTRTYTLSKLRSFVLSLIMPHSMSACLDIDIVALGDTKSDPVEHSVLIFQQARASSLDDPRPIVLDLSSIQFGTLGRGLGGRALFALEAQDAYDTRLRSVADEVVVLPSASPPNEREEPRHDWLRDVAAHVKARYDRRATEGWCGHCGAPGTALSLCARCGVARFCSREHQLAAWPMHKLFCVPRQKKEKETN</sequence>
<dbReference type="STRING" id="1314781.A0A166A3A6"/>
<keyword evidence="7" id="KW-1185">Reference proteome</keyword>
<evidence type="ECO:0000313" key="7">
    <source>
        <dbReference type="Proteomes" id="UP000077266"/>
    </source>
</evidence>
<dbReference type="InterPro" id="IPR002893">
    <property type="entry name" value="Znf_MYND"/>
</dbReference>
<dbReference type="GO" id="GO:0008270">
    <property type="term" value="F:zinc ion binding"/>
    <property type="evidence" value="ECO:0007669"/>
    <property type="project" value="UniProtKB-KW"/>
</dbReference>
<evidence type="ECO:0000313" key="6">
    <source>
        <dbReference type="EMBL" id="KZV88139.1"/>
    </source>
</evidence>